<dbReference type="EMBL" id="KZ989506">
    <property type="protein sequence ID" value="RKP26134.1"/>
    <property type="molecule type" value="Genomic_DNA"/>
</dbReference>
<keyword evidence="9" id="KW-1185">Reference proteome</keyword>
<dbReference type="InterPro" id="IPR011096">
    <property type="entry name" value="FTP_domain"/>
</dbReference>
<feature type="domain" description="FTP" evidence="7">
    <location>
        <begin position="111"/>
        <end position="162"/>
    </location>
</feature>
<evidence type="ECO:0000256" key="3">
    <source>
        <dbReference type="ARBA" id="ARBA00022801"/>
    </source>
</evidence>
<evidence type="ECO:0000259" key="7">
    <source>
        <dbReference type="Pfam" id="PF07504"/>
    </source>
</evidence>
<dbReference type="PANTHER" id="PTHR33478">
    <property type="entry name" value="EXTRACELLULAR METALLOPROTEINASE MEP"/>
    <property type="match status" value="1"/>
</dbReference>
<reference evidence="9" key="1">
    <citation type="journal article" date="2018" name="Nat. Microbiol.">
        <title>Leveraging single-cell genomics to expand the fungal tree of life.</title>
        <authorList>
            <person name="Ahrendt S.R."/>
            <person name="Quandt C.A."/>
            <person name="Ciobanu D."/>
            <person name="Clum A."/>
            <person name="Salamov A."/>
            <person name="Andreopoulos B."/>
            <person name="Cheng J.F."/>
            <person name="Woyke T."/>
            <person name="Pelin A."/>
            <person name="Henrissat B."/>
            <person name="Reynolds N.K."/>
            <person name="Benny G.L."/>
            <person name="Smith M.E."/>
            <person name="James T.Y."/>
            <person name="Grigoriev I.V."/>
        </authorList>
    </citation>
    <scope>NUCLEOTIDE SEQUENCE [LARGE SCALE GENOMIC DNA]</scope>
    <source>
        <strain evidence="9">Benny S71-1</strain>
    </source>
</reference>
<keyword evidence="1" id="KW-0645">Protease</keyword>
<accession>A0A4P9Z137</accession>
<dbReference type="AlphaFoldDB" id="A0A4P9Z137"/>
<keyword evidence="6" id="KW-0732">Signal</keyword>
<dbReference type="Proteomes" id="UP000278143">
    <property type="component" value="Unassembled WGS sequence"/>
</dbReference>
<dbReference type="Pfam" id="PF07504">
    <property type="entry name" value="FTP"/>
    <property type="match status" value="1"/>
</dbReference>
<evidence type="ECO:0000256" key="2">
    <source>
        <dbReference type="ARBA" id="ARBA00022723"/>
    </source>
</evidence>
<protein>
    <recommendedName>
        <fullName evidence="7">FTP domain-containing protein</fullName>
    </recommendedName>
</protein>
<dbReference type="GO" id="GO:0046872">
    <property type="term" value="F:metal ion binding"/>
    <property type="evidence" value="ECO:0007669"/>
    <property type="project" value="UniProtKB-KW"/>
</dbReference>
<name>A0A4P9Z137_9FUNG</name>
<proteinExistence type="predicted"/>
<keyword evidence="4" id="KW-0862">Zinc</keyword>
<evidence type="ECO:0000313" key="8">
    <source>
        <dbReference type="EMBL" id="RKP26134.1"/>
    </source>
</evidence>
<dbReference type="PANTHER" id="PTHR33478:SF1">
    <property type="entry name" value="EXTRACELLULAR METALLOPROTEINASE MEP"/>
    <property type="match status" value="1"/>
</dbReference>
<sequence>MLSVRLTLLVTLALTACSVVDAHPMKWMSSSSSKSNRMPKSESMDAGILPQTKSWEKPLSAVNIAATQGSKPELVREFNEEHPAHDWGTDDATKHNLAIAFLKEKCNIPKDELVLSNSHASNSMGMYNAYFYQEIGGVKVVNGDAHVNINKVGHVRAFSDSFYKTTKNDHFIWMRLFAEGKVAPSEAFVRLLKSIKVPVNKPDRIIATLAADPNTKQTYYTLTETGNPQFKEAIVEQRFIVDAGKLVPIWEIRAKPNGRAFTAWVKVEVGKLPIGYTKDVYFIDHGKGMKKSQSAYH</sequence>
<dbReference type="InterPro" id="IPR050371">
    <property type="entry name" value="Fungal_virulence_M36"/>
</dbReference>
<evidence type="ECO:0000256" key="1">
    <source>
        <dbReference type="ARBA" id="ARBA00022670"/>
    </source>
</evidence>
<evidence type="ECO:0000313" key="9">
    <source>
        <dbReference type="Proteomes" id="UP000278143"/>
    </source>
</evidence>
<gene>
    <name evidence="8" type="ORF">SYNPS1DRAFT_28157</name>
</gene>
<organism evidence="8 9">
    <name type="scientific">Syncephalis pseudoplumigaleata</name>
    <dbReference type="NCBI Taxonomy" id="1712513"/>
    <lineage>
        <taxon>Eukaryota</taxon>
        <taxon>Fungi</taxon>
        <taxon>Fungi incertae sedis</taxon>
        <taxon>Zoopagomycota</taxon>
        <taxon>Zoopagomycotina</taxon>
        <taxon>Zoopagomycetes</taxon>
        <taxon>Zoopagales</taxon>
        <taxon>Piptocephalidaceae</taxon>
        <taxon>Syncephalis</taxon>
    </lineage>
</organism>
<dbReference type="GO" id="GO:0008237">
    <property type="term" value="F:metallopeptidase activity"/>
    <property type="evidence" value="ECO:0007669"/>
    <property type="project" value="UniProtKB-KW"/>
</dbReference>
<feature type="signal peptide" evidence="6">
    <location>
        <begin position="1"/>
        <end position="22"/>
    </location>
</feature>
<evidence type="ECO:0000256" key="5">
    <source>
        <dbReference type="ARBA" id="ARBA00023049"/>
    </source>
</evidence>
<feature type="chain" id="PRO_5020842989" description="FTP domain-containing protein" evidence="6">
    <location>
        <begin position="23"/>
        <end position="297"/>
    </location>
</feature>
<evidence type="ECO:0000256" key="6">
    <source>
        <dbReference type="SAM" id="SignalP"/>
    </source>
</evidence>
<keyword evidence="2" id="KW-0479">Metal-binding</keyword>
<keyword evidence="3" id="KW-0378">Hydrolase</keyword>
<dbReference type="GO" id="GO:0006508">
    <property type="term" value="P:proteolysis"/>
    <property type="evidence" value="ECO:0007669"/>
    <property type="project" value="UniProtKB-KW"/>
</dbReference>
<keyword evidence="5" id="KW-0482">Metalloprotease</keyword>
<evidence type="ECO:0000256" key="4">
    <source>
        <dbReference type="ARBA" id="ARBA00022833"/>
    </source>
</evidence>
<dbReference type="PROSITE" id="PS51257">
    <property type="entry name" value="PROKAR_LIPOPROTEIN"/>
    <property type="match status" value="1"/>
</dbReference>